<organism evidence="2 3">
    <name type="scientific">Gossypium arboreum</name>
    <name type="common">Tree cotton</name>
    <name type="synonym">Gossypium nanking</name>
    <dbReference type="NCBI Taxonomy" id="29729"/>
    <lineage>
        <taxon>Eukaryota</taxon>
        <taxon>Viridiplantae</taxon>
        <taxon>Streptophyta</taxon>
        <taxon>Embryophyta</taxon>
        <taxon>Tracheophyta</taxon>
        <taxon>Spermatophyta</taxon>
        <taxon>Magnoliopsida</taxon>
        <taxon>eudicotyledons</taxon>
        <taxon>Gunneridae</taxon>
        <taxon>Pentapetalae</taxon>
        <taxon>rosids</taxon>
        <taxon>malvids</taxon>
        <taxon>Malvales</taxon>
        <taxon>Malvaceae</taxon>
        <taxon>Malvoideae</taxon>
        <taxon>Gossypium</taxon>
    </lineage>
</organism>
<dbReference type="EMBL" id="JARKNE010000008">
    <property type="protein sequence ID" value="KAK5811542.1"/>
    <property type="molecule type" value="Genomic_DNA"/>
</dbReference>
<proteinExistence type="predicted"/>
<name>A0ABR0P1C0_GOSAR</name>
<feature type="compositionally biased region" description="Basic residues" evidence="1">
    <location>
        <begin position="246"/>
        <end position="255"/>
    </location>
</feature>
<keyword evidence="3" id="KW-1185">Reference proteome</keyword>
<sequence>MASQIASTSIFASSHTFFSKLVEDKYHKNISRRPFCMEKGFLFQDAPFMGYTEAISSVVEKHGCRIFCLHPDDVFRNVVKVFYVHITYPDNAFIYVCGASVLFDEDPINAQYGLSEGPGKHVDFMKTMSLECLTQVLTVVCIAVKVPLSLNEDHLPNKGTVTKNITQKLAGEEMPRQTGTPLSFPLMTTSVVPSASHTDFERNMSANMILPFALMTAQEHAIHQLIDELTKSYTDDDEEEVPINQLKRKRFKKATGKTIQADSDNQDRPQCYE</sequence>
<comment type="caution">
    <text evidence="2">The sequence shown here is derived from an EMBL/GenBank/DDBJ whole genome shotgun (WGS) entry which is preliminary data.</text>
</comment>
<gene>
    <name evidence="2" type="ORF">PVK06_026883</name>
</gene>
<evidence type="ECO:0000313" key="3">
    <source>
        <dbReference type="Proteomes" id="UP001358586"/>
    </source>
</evidence>
<reference evidence="2 3" key="1">
    <citation type="submission" date="2023-03" db="EMBL/GenBank/DDBJ databases">
        <title>WGS of Gossypium arboreum.</title>
        <authorList>
            <person name="Yu D."/>
        </authorList>
    </citation>
    <scope>NUCLEOTIDE SEQUENCE [LARGE SCALE GENOMIC DNA]</scope>
    <source>
        <tissue evidence="2">Leaf</tissue>
    </source>
</reference>
<dbReference type="Proteomes" id="UP001358586">
    <property type="component" value="Chromosome 8"/>
</dbReference>
<evidence type="ECO:0000313" key="2">
    <source>
        <dbReference type="EMBL" id="KAK5811542.1"/>
    </source>
</evidence>
<protein>
    <submittedName>
        <fullName evidence="2">Uncharacterized protein</fullName>
    </submittedName>
</protein>
<accession>A0ABR0P1C0</accession>
<feature type="region of interest" description="Disordered" evidence="1">
    <location>
        <begin position="235"/>
        <end position="273"/>
    </location>
</feature>
<evidence type="ECO:0000256" key="1">
    <source>
        <dbReference type="SAM" id="MobiDB-lite"/>
    </source>
</evidence>